<name>S4NZW6_9NEOP</name>
<sequence>EYIHTKHKKKLWCNASVQKMSRPYNKLLISKKNIVNLELDEYNRLCLVIVSLRMMLLRFYVLFIEHILV</sequence>
<protein>
    <submittedName>
        <fullName evidence="1">Uncharacterized protein</fullName>
    </submittedName>
</protein>
<reference evidence="1" key="2">
    <citation type="submission" date="2013-05" db="EMBL/GenBank/DDBJ databases">
        <authorList>
            <person name="Carter J.-M."/>
            <person name="Baker S.C."/>
            <person name="Pink R."/>
            <person name="Carter D.R.F."/>
            <person name="Collins A."/>
            <person name="Tomlin J."/>
            <person name="Gibbs M."/>
            <person name="Breuker C.J."/>
        </authorList>
    </citation>
    <scope>NUCLEOTIDE SEQUENCE</scope>
    <source>
        <tissue evidence="1">Ovary</tissue>
    </source>
</reference>
<evidence type="ECO:0000313" key="1">
    <source>
        <dbReference type="EMBL" id="JAA81388.1"/>
    </source>
</evidence>
<feature type="non-terminal residue" evidence="1">
    <location>
        <position position="69"/>
    </location>
</feature>
<organism evidence="1">
    <name type="scientific">Pararge aegeria</name>
    <name type="common">speckled wood butterfly</name>
    <dbReference type="NCBI Taxonomy" id="116150"/>
    <lineage>
        <taxon>Eukaryota</taxon>
        <taxon>Metazoa</taxon>
        <taxon>Ecdysozoa</taxon>
        <taxon>Arthropoda</taxon>
        <taxon>Hexapoda</taxon>
        <taxon>Insecta</taxon>
        <taxon>Pterygota</taxon>
        <taxon>Neoptera</taxon>
        <taxon>Endopterygota</taxon>
        <taxon>Lepidoptera</taxon>
        <taxon>Glossata</taxon>
        <taxon>Ditrysia</taxon>
        <taxon>Papilionoidea</taxon>
        <taxon>Nymphalidae</taxon>
        <taxon>Satyrinae</taxon>
        <taxon>Satyrini</taxon>
        <taxon>Parargina</taxon>
        <taxon>Pararge</taxon>
    </lineage>
</organism>
<proteinExistence type="predicted"/>
<reference evidence="1" key="1">
    <citation type="journal article" date="2013" name="BMC Genomics">
        <title>Unscrambling butterfly oogenesis.</title>
        <authorList>
            <person name="Carter J.M."/>
            <person name="Baker S.C."/>
            <person name="Pink R."/>
            <person name="Carter D.R."/>
            <person name="Collins A."/>
            <person name="Tomlin J."/>
            <person name="Gibbs M."/>
            <person name="Breuker C.J."/>
        </authorList>
    </citation>
    <scope>NUCLEOTIDE SEQUENCE</scope>
    <source>
        <tissue evidence="1">Ovary</tissue>
    </source>
</reference>
<feature type="non-terminal residue" evidence="1">
    <location>
        <position position="1"/>
    </location>
</feature>
<dbReference type="EMBL" id="GAIX01011172">
    <property type="protein sequence ID" value="JAA81388.1"/>
    <property type="molecule type" value="Transcribed_RNA"/>
</dbReference>
<dbReference type="AlphaFoldDB" id="S4NZW6"/>
<accession>S4NZW6</accession>